<dbReference type="GO" id="GO:0035197">
    <property type="term" value="F:siRNA binding"/>
    <property type="evidence" value="ECO:0007669"/>
    <property type="project" value="TreeGrafter"/>
</dbReference>
<dbReference type="PANTHER" id="PTHR21357">
    <property type="entry name" value="FAM172 FAMILY PROTEIN HOMOLOG CG10038"/>
    <property type="match status" value="1"/>
</dbReference>
<sequence length="207" mass="23386">RLFKYEDHYDRIDYVHAKVQSLVYDRLRNMYGFQQIAIAQNESTSAPGGGDKHPFPRIFVSPDIKTNTRILLLIPKVGDESPGQWDKNLFTSGERGNVLFASQFSYIDVALAQGWGIVLCDPNGGNVHDSDSYRQEHVLFIWDDIVQPSQATCVMYVAFGEGTDAVLSILDSSRADDFRRRVKAVALLDGTNGDKRKEKVDRAWLDK</sequence>
<accession>A0AAD4H0I0</accession>
<feature type="non-terminal residue" evidence="2">
    <location>
        <position position="207"/>
    </location>
</feature>
<feature type="non-terminal residue" evidence="2">
    <location>
        <position position="1"/>
    </location>
</feature>
<dbReference type="EMBL" id="JAAAIL010003438">
    <property type="protein sequence ID" value="KAG0250594.1"/>
    <property type="molecule type" value="Genomic_DNA"/>
</dbReference>
<dbReference type="AlphaFoldDB" id="A0AAD4H0I0"/>
<feature type="domain" description="Arb2" evidence="1">
    <location>
        <begin position="134"/>
        <end position="198"/>
    </location>
</feature>
<dbReference type="InterPro" id="IPR053858">
    <property type="entry name" value="Arb2_dom"/>
</dbReference>
<dbReference type="GO" id="GO:0031048">
    <property type="term" value="P:regulatory ncRNA-mediated heterochromatin formation"/>
    <property type="evidence" value="ECO:0007669"/>
    <property type="project" value="TreeGrafter"/>
</dbReference>
<reference evidence="2" key="1">
    <citation type="journal article" date="2020" name="Fungal Divers.">
        <title>Resolving the Mortierellaceae phylogeny through synthesis of multi-gene phylogenetics and phylogenomics.</title>
        <authorList>
            <person name="Vandepol N."/>
            <person name="Liber J."/>
            <person name="Desiro A."/>
            <person name="Na H."/>
            <person name="Kennedy M."/>
            <person name="Barry K."/>
            <person name="Grigoriev I.V."/>
            <person name="Miller A.N."/>
            <person name="O'Donnell K."/>
            <person name="Stajich J.E."/>
            <person name="Bonito G."/>
        </authorList>
    </citation>
    <scope>NUCLEOTIDE SEQUENCE</scope>
    <source>
        <strain evidence="2">NRRL 28262</strain>
    </source>
</reference>
<organism evidence="2 3">
    <name type="scientific">Linnemannia exigua</name>
    <dbReference type="NCBI Taxonomy" id="604196"/>
    <lineage>
        <taxon>Eukaryota</taxon>
        <taxon>Fungi</taxon>
        <taxon>Fungi incertae sedis</taxon>
        <taxon>Mucoromycota</taxon>
        <taxon>Mortierellomycotina</taxon>
        <taxon>Mortierellomycetes</taxon>
        <taxon>Mortierellales</taxon>
        <taxon>Mortierellaceae</taxon>
        <taxon>Linnemannia</taxon>
    </lineage>
</organism>
<comment type="caution">
    <text evidence="2">The sequence shown here is derived from an EMBL/GenBank/DDBJ whole genome shotgun (WGS) entry which is preliminary data.</text>
</comment>
<dbReference type="GO" id="GO:0005634">
    <property type="term" value="C:nucleus"/>
    <property type="evidence" value="ECO:0007669"/>
    <property type="project" value="TreeGrafter"/>
</dbReference>
<name>A0AAD4H0I0_9FUNG</name>
<gene>
    <name evidence="2" type="ORF">BGZ95_007147</name>
</gene>
<evidence type="ECO:0000259" key="1">
    <source>
        <dbReference type="Pfam" id="PF22749"/>
    </source>
</evidence>
<proteinExistence type="predicted"/>
<keyword evidence="3" id="KW-1185">Reference proteome</keyword>
<evidence type="ECO:0000313" key="3">
    <source>
        <dbReference type="Proteomes" id="UP001194580"/>
    </source>
</evidence>
<dbReference type="PANTHER" id="PTHR21357:SF4">
    <property type="entry name" value="FAM172 FAMILY PROTEIN HOMOLOG CG10038"/>
    <property type="match status" value="1"/>
</dbReference>
<dbReference type="InterPro" id="IPR048263">
    <property type="entry name" value="Arb2"/>
</dbReference>
<protein>
    <recommendedName>
        <fullName evidence="1">Arb2 domain-containing protein</fullName>
    </recommendedName>
</protein>
<dbReference type="Pfam" id="PF22749">
    <property type="entry name" value="Arb2"/>
    <property type="match status" value="1"/>
</dbReference>
<evidence type="ECO:0000313" key="2">
    <source>
        <dbReference type="EMBL" id="KAG0250594.1"/>
    </source>
</evidence>
<dbReference type="Proteomes" id="UP001194580">
    <property type="component" value="Unassembled WGS sequence"/>
</dbReference>